<keyword evidence="1" id="KW-0472">Membrane</keyword>
<feature type="transmembrane region" description="Helical" evidence="1">
    <location>
        <begin position="24"/>
        <end position="43"/>
    </location>
</feature>
<feature type="transmembrane region" description="Helical" evidence="1">
    <location>
        <begin position="133"/>
        <end position="153"/>
    </location>
</feature>
<dbReference type="EMBL" id="PUIA01000037">
    <property type="protein sequence ID" value="PQO31079.1"/>
    <property type="molecule type" value="Genomic_DNA"/>
</dbReference>
<dbReference type="Proteomes" id="UP000240009">
    <property type="component" value="Unassembled WGS sequence"/>
</dbReference>
<gene>
    <name evidence="2" type="ORF">C5Y96_12025</name>
</gene>
<feature type="transmembrane region" description="Helical" evidence="1">
    <location>
        <begin position="55"/>
        <end position="75"/>
    </location>
</feature>
<organism evidence="2 3">
    <name type="scientific">Blastopirellula marina</name>
    <dbReference type="NCBI Taxonomy" id="124"/>
    <lineage>
        <taxon>Bacteria</taxon>
        <taxon>Pseudomonadati</taxon>
        <taxon>Planctomycetota</taxon>
        <taxon>Planctomycetia</taxon>
        <taxon>Pirellulales</taxon>
        <taxon>Pirellulaceae</taxon>
        <taxon>Blastopirellula</taxon>
    </lineage>
</organism>
<protein>
    <submittedName>
        <fullName evidence="2">Uncharacterized protein</fullName>
    </submittedName>
</protein>
<feature type="transmembrane region" description="Helical" evidence="1">
    <location>
        <begin position="81"/>
        <end position="102"/>
    </location>
</feature>
<proteinExistence type="predicted"/>
<keyword evidence="1" id="KW-0812">Transmembrane</keyword>
<dbReference type="AlphaFoldDB" id="A0A2S8FFY5"/>
<accession>A0A2S8FFY5</accession>
<comment type="caution">
    <text evidence="2">The sequence shown here is derived from an EMBL/GenBank/DDBJ whole genome shotgun (WGS) entry which is preliminary data.</text>
</comment>
<reference evidence="2 3" key="1">
    <citation type="submission" date="2018-02" db="EMBL/GenBank/DDBJ databases">
        <title>Comparative genomes isolates from brazilian mangrove.</title>
        <authorList>
            <person name="Araujo J.E."/>
            <person name="Taketani R.G."/>
            <person name="Silva M.C.P."/>
            <person name="Loureco M.V."/>
            <person name="Andreote F.D."/>
        </authorList>
    </citation>
    <scope>NUCLEOTIDE SEQUENCE [LARGE SCALE GENOMIC DNA]</scope>
    <source>
        <strain evidence="2 3">HEX-2 MGV</strain>
    </source>
</reference>
<name>A0A2S8FFY5_9BACT</name>
<evidence type="ECO:0000256" key="1">
    <source>
        <dbReference type="SAM" id="Phobius"/>
    </source>
</evidence>
<sequence>MFLIPSMAIGIFWPTLGVRRGHEFIAIVMLTVGFTALFCMGPRSLTQWKGLENRFTLQQMLVGTVFIAFACVIAMHLQFAIMAGFSILMLALPSVIASNILVRADGMIGYSWMMFAGMLICFLFTAIEPMAVPLFGMYMAQIMVLWVGGILLISTGQGSARREVVGLPEDEALS</sequence>
<evidence type="ECO:0000313" key="3">
    <source>
        <dbReference type="Proteomes" id="UP000240009"/>
    </source>
</evidence>
<feature type="transmembrane region" description="Helical" evidence="1">
    <location>
        <begin position="109"/>
        <end position="127"/>
    </location>
</feature>
<evidence type="ECO:0000313" key="2">
    <source>
        <dbReference type="EMBL" id="PQO31079.1"/>
    </source>
</evidence>
<keyword evidence="1" id="KW-1133">Transmembrane helix</keyword>